<proteinExistence type="predicted"/>
<dbReference type="RefSeq" id="WP_138084361.1">
    <property type="nucleotide sequence ID" value="NZ_VAUV01000001.1"/>
</dbReference>
<dbReference type="InterPro" id="IPR041916">
    <property type="entry name" value="Anti_sigma_zinc_sf"/>
</dbReference>
<accession>A0A5R8KK94</accession>
<evidence type="ECO:0000313" key="1">
    <source>
        <dbReference type="EMBL" id="TLD72738.1"/>
    </source>
</evidence>
<gene>
    <name evidence="1" type="ORF">FEM03_01300</name>
</gene>
<comment type="caution">
    <text evidence="1">The sequence shown here is derived from an EMBL/GenBank/DDBJ whole genome shotgun (WGS) entry which is preliminary data.</text>
</comment>
<protein>
    <recommendedName>
        <fullName evidence="3">Zinc-finger domain-containing protein</fullName>
    </recommendedName>
</protein>
<dbReference type="AlphaFoldDB" id="A0A5R8KK94"/>
<evidence type="ECO:0008006" key="3">
    <source>
        <dbReference type="Google" id="ProtNLM"/>
    </source>
</evidence>
<sequence>MKTPDDQLLARWLDGELSEQETTRFEAMMAADPALREEADTMRKISAALRDHVSMEREVPHADFFNTQIQERIADLQRAEERAHVPAATSVTAAGWFSWLRSPWALAGLASAITIALFVARQDRPTTQILSFYAPNPSIQASAYRSDAADATVLMLEGLESIPADYDIAGINVHHSEMGVDRTATTLFDEKGSVLLVMSKNGRDQPIFASR</sequence>
<dbReference type="Proteomes" id="UP000306196">
    <property type="component" value="Unassembled WGS sequence"/>
</dbReference>
<organism evidence="1 2">
    <name type="scientific">Phragmitibacter flavus</name>
    <dbReference type="NCBI Taxonomy" id="2576071"/>
    <lineage>
        <taxon>Bacteria</taxon>
        <taxon>Pseudomonadati</taxon>
        <taxon>Verrucomicrobiota</taxon>
        <taxon>Verrucomicrobiia</taxon>
        <taxon>Verrucomicrobiales</taxon>
        <taxon>Verrucomicrobiaceae</taxon>
        <taxon>Phragmitibacter</taxon>
    </lineage>
</organism>
<evidence type="ECO:0000313" key="2">
    <source>
        <dbReference type="Proteomes" id="UP000306196"/>
    </source>
</evidence>
<keyword evidence="2" id="KW-1185">Reference proteome</keyword>
<dbReference type="OrthoDB" id="188729at2"/>
<name>A0A5R8KK94_9BACT</name>
<reference evidence="1 2" key="1">
    <citation type="submission" date="2019-05" db="EMBL/GenBank/DDBJ databases">
        <title>Verrucobacter flavum gen. nov., sp. nov. a new member of the family Verrucomicrobiaceae.</title>
        <authorList>
            <person name="Szuroczki S."/>
            <person name="Abbaszade G."/>
            <person name="Szabo A."/>
            <person name="Felfoldi T."/>
            <person name="Schumann P."/>
            <person name="Boka K."/>
            <person name="Keki Z."/>
            <person name="Toumi M."/>
            <person name="Toth E."/>
        </authorList>
    </citation>
    <scope>NUCLEOTIDE SEQUENCE [LARGE SCALE GENOMIC DNA]</scope>
    <source>
        <strain evidence="1 2">MG-N-17</strain>
    </source>
</reference>
<dbReference type="EMBL" id="VAUV01000001">
    <property type="protein sequence ID" value="TLD72738.1"/>
    <property type="molecule type" value="Genomic_DNA"/>
</dbReference>
<dbReference type="Gene3D" id="1.10.10.1320">
    <property type="entry name" value="Anti-sigma factor, zinc-finger domain"/>
    <property type="match status" value="1"/>
</dbReference>